<sequence length="402" mass="45517">MPMSQEAIRSLCDLTLENLYETPEGKRILSCIQCGICAGTCPYGEYMAYPPRRIIGMLRAGLIEEVFRSDSLLHCVACYSCMAKCPRNIYLTEILLPLIKEEMFAQLPEIPAELQTALQNTLRYGNPQGLSPRKRADWIKTTEVPIRILSEDPRPVEVLWFVECHPSYHPRGQDNSRAVARLFHTLGVDFAILGNEERCAGECARLVGETGLFDMLRERNMGMFHKYQFNQIVTSGTHAYDAFKYLYPGYGFAYPLEHTATFFAHHLEALRPRLRKKLAYRVTYHDSCCLGRHNGFYEEPRALLQAIPGVQLVEMTHHRINSLCCGGGGGGMWLDTYYKGKGMERLSHRRVQEALATGADVLAISCPYEVSRFEDALKVMGQEEKMVVRDVVELLAESLGDA</sequence>
<comment type="caution">
    <text evidence="7">The sequence shown here is derived from an EMBL/GenBank/DDBJ whole genome shotgun (WGS) entry which is preliminary data.</text>
</comment>
<gene>
    <name evidence="7" type="ORF">HYY20_08775</name>
</gene>
<evidence type="ECO:0000313" key="8">
    <source>
        <dbReference type="Proteomes" id="UP000769766"/>
    </source>
</evidence>
<keyword evidence="4" id="KW-0408">Iron</keyword>
<dbReference type="AlphaFoldDB" id="A0A932CPK2"/>
<dbReference type="GO" id="GO:0051539">
    <property type="term" value="F:4 iron, 4 sulfur cluster binding"/>
    <property type="evidence" value="ECO:0007669"/>
    <property type="project" value="UniProtKB-KW"/>
</dbReference>
<dbReference type="Gene3D" id="1.10.1060.10">
    <property type="entry name" value="Alpha-helical ferredoxin"/>
    <property type="match status" value="1"/>
</dbReference>
<dbReference type="Proteomes" id="UP000769766">
    <property type="component" value="Unassembled WGS sequence"/>
</dbReference>
<feature type="domain" description="4Fe-4S ferredoxin-type" evidence="6">
    <location>
        <begin position="21"/>
        <end position="52"/>
    </location>
</feature>
<dbReference type="InterPro" id="IPR017896">
    <property type="entry name" value="4Fe4S_Fe-S-bd"/>
</dbReference>
<dbReference type="GO" id="GO:0046872">
    <property type="term" value="F:metal ion binding"/>
    <property type="evidence" value="ECO:0007669"/>
    <property type="project" value="UniProtKB-KW"/>
</dbReference>
<proteinExistence type="predicted"/>
<dbReference type="Pfam" id="PF02754">
    <property type="entry name" value="CCG"/>
    <property type="match status" value="2"/>
</dbReference>
<dbReference type="PROSITE" id="PS51379">
    <property type="entry name" value="4FE4S_FER_2"/>
    <property type="match status" value="1"/>
</dbReference>
<keyword evidence="3" id="KW-0560">Oxidoreductase</keyword>
<dbReference type="PROSITE" id="PS00198">
    <property type="entry name" value="4FE4S_FER_1"/>
    <property type="match status" value="1"/>
</dbReference>
<dbReference type="Pfam" id="PF13183">
    <property type="entry name" value="Fer4_8"/>
    <property type="match status" value="1"/>
</dbReference>
<dbReference type="GO" id="GO:0005886">
    <property type="term" value="C:plasma membrane"/>
    <property type="evidence" value="ECO:0007669"/>
    <property type="project" value="TreeGrafter"/>
</dbReference>
<keyword evidence="1" id="KW-0004">4Fe-4S</keyword>
<dbReference type="InterPro" id="IPR017900">
    <property type="entry name" value="4Fe4S_Fe_S_CS"/>
</dbReference>
<dbReference type="PANTHER" id="PTHR43255">
    <property type="entry name" value="IRON-SULFUR-BINDING OXIDOREDUCTASE FADF-RELATED-RELATED"/>
    <property type="match status" value="1"/>
</dbReference>
<evidence type="ECO:0000256" key="3">
    <source>
        <dbReference type="ARBA" id="ARBA00023002"/>
    </source>
</evidence>
<evidence type="ECO:0000256" key="5">
    <source>
        <dbReference type="ARBA" id="ARBA00023014"/>
    </source>
</evidence>
<name>A0A932CPK2_UNCTE</name>
<evidence type="ECO:0000313" key="7">
    <source>
        <dbReference type="EMBL" id="MBI2876962.1"/>
    </source>
</evidence>
<evidence type="ECO:0000256" key="4">
    <source>
        <dbReference type="ARBA" id="ARBA00023004"/>
    </source>
</evidence>
<dbReference type="InterPro" id="IPR009051">
    <property type="entry name" value="Helical_ferredxn"/>
</dbReference>
<accession>A0A932CPK2</accession>
<reference evidence="7" key="1">
    <citation type="submission" date="2020-07" db="EMBL/GenBank/DDBJ databases">
        <title>Huge and variable diversity of episymbiotic CPR bacteria and DPANN archaea in groundwater ecosystems.</title>
        <authorList>
            <person name="He C.Y."/>
            <person name="Keren R."/>
            <person name="Whittaker M."/>
            <person name="Farag I.F."/>
            <person name="Doudna J."/>
            <person name="Cate J.H.D."/>
            <person name="Banfield J.F."/>
        </authorList>
    </citation>
    <scope>NUCLEOTIDE SEQUENCE</scope>
    <source>
        <strain evidence="7">NC_groundwater_672_Ag_B-0.1um_62_36</strain>
    </source>
</reference>
<dbReference type="InterPro" id="IPR051460">
    <property type="entry name" value="HdrC_iron-sulfur_subunit"/>
</dbReference>
<dbReference type="GO" id="GO:0016491">
    <property type="term" value="F:oxidoreductase activity"/>
    <property type="evidence" value="ECO:0007669"/>
    <property type="project" value="UniProtKB-KW"/>
</dbReference>
<keyword evidence="2" id="KW-0479">Metal-binding</keyword>
<evidence type="ECO:0000259" key="6">
    <source>
        <dbReference type="PROSITE" id="PS51379"/>
    </source>
</evidence>
<evidence type="ECO:0000256" key="1">
    <source>
        <dbReference type="ARBA" id="ARBA00022485"/>
    </source>
</evidence>
<protein>
    <submittedName>
        <fullName evidence="7">(Fe-S)-binding protein</fullName>
    </submittedName>
</protein>
<evidence type="ECO:0000256" key="2">
    <source>
        <dbReference type="ARBA" id="ARBA00022723"/>
    </source>
</evidence>
<dbReference type="InterPro" id="IPR004017">
    <property type="entry name" value="Cys_rich_dom"/>
</dbReference>
<organism evidence="7 8">
    <name type="scientific">Tectimicrobiota bacterium</name>
    <dbReference type="NCBI Taxonomy" id="2528274"/>
    <lineage>
        <taxon>Bacteria</taxon>
        <taxon>Pseudomonadati</taxon>
        <taxon>Nitrospinota/Tectimicrobiota group</taxon>
        <taxon>Candidatus Tectimicrobiota</taxon>
    </lineage>
</organism>
<dbReference type="EMBL" id="JACPRF010000265">
    <property type="protein sequence ID" value="MBI2876962.1"/>
    <property type="molecule type" value="Genomic_DNA"/>
</dbReference>
<dbReference type="SUPFAM" id="SSF54862">
    <property type="entry name" value="4Fe-4S ferredoxins"/>
    <property type="match status" value="1"/>
</dbReference>
<dbReference type="PANTHER" id="PTHR43255:SF1">
    <property type="entry name" value="IRON-SULFUR-BINDING OXIDOREDUCTASE FADF-RELATED"/>
    <property type="match status" value="1"/>
</dbReference>
<keyword evidence="5" id="KW-0411">Iron-sulfur</keyword>